<name>A0A4Y9A8G5_9BACI</name>
<evidence type="ECO:0000313" key="2">
    <source>
        <dbReference type="EMBL" id="TFJ92119.1"/>
    </source>
</evidence>
<dbReference type="InterPro" id="IPR001387">
    <property type="entry name" value="Cro/C1-type_HTH"/>
</dbReference>
<dbReference type="Proteomes" id="UP000298484">
    <property type="component" value="Unassembled WGS sequence"/>
</dbReference>
<proteinExistence type="predicted"/>
<dbReference type="PROSITE" id="PS50943">
    <property type="entry name" value="HTH_CROC1"/>
    <property type="match status" value="1"/>
</dbReference>
<sequence>MRRGIGLDDKKLLKHFGQQVRYYRKQHDLKIHELAEELNISNNHLGRIERGESDTTITNLYRMAAVLDIPDYFVNEMKKVVQSDDQ</sequence>
<evidence type="ECO:0000259" key="1">
    <source>
        <dbReference type="PROSITE" id="PS50943"/>
    </source>
</evidence>
<dbReference type="SMART" id="SM00530">
    <property type="entry name" value="HTH_XRE"/>
    <property type="match status" value="1"/>
</dbReference>
<feature type="domain" description="HTH cro/C1-type" evidence="1">
    <location>
        <begin position="20"/>
        <end position="73"/>
    </location>
</feature>
<accession>A0A4Y9A8G5</accession>
<keyword evidence="3" id="KW-1185">Reference proteome</keyword>
<gene>
    <name evidence="2" type="ORF">E4U82_14150</name>
</gene>
<dbReference type="SUPFAM" id="SSF47413">
    <property type="entry name" value="lambda repressor-like DNA-binding domains"/>
    <property type="match status" value="1"/>
</dbReference>
<dbReference type="InterPro" id="IPR010982">
    <property type="entry name" value="Lambda_DNA-bd_dom_sf"/>
</dbReference>
<dbReference type="CDD" id="cd00093">
    <property type="entry name" value="HTH_XRE"/>
    <property type="match status" value="1"/>
</dbReference>
<protein>
    <submittedName>
        <fullName evidence="2">XRE family transcriptional regulator</fullName>
    </submittedName>
</protein>
<evidence type="ECO:0000313" key="3">
    <source>
        <dbReference type="Proteomes" id="UP000298484"/>
    </source>
</evidence>
<dbReference type="GO" id="GO:0003677">
    <property type="term" value="F:DNA binding"/>
    <property type="evidence" value="ECO:0007669"/>
    <property type="project" value="InterPro"/>
</dbReference>
<dbReference type="Pfam" id="PF01381">
    <property type="entry name" value="HTH_3"/>
    <property type="match status" value="1"/>
</dbReference>
<dbReference type="Gene3D" id="1.10.260.40">
    <property type="entry name" value="lambda repressor-like DNA-binding domains"/>
    <property type="match status" value="1"/>
</dbReference>
<comment type="caution">
    <text evidence="2">The sequence shown here is derived from an EMBL/GenBank/DDBJ whole genome shotgun (WGS) entry which is preliminary data.</text>
</comment>
<organism evidence="2 3">
    <name type="scientific">Lentibacillus salicampi</name>
    <dbReference type="NCBI Taxonomy" id="175306"/>
    <lineage>
        <taxon>Bacteria</taxon>
        <taxon>Bacillati</taxon>
        <taxon>Bacillota</taxon>
        <taxon>Bacilli</taxon>
        <taxon>Bacillales</taxon>
        <taxon>Bacillaceae</taxon>
        <taxon>Lentibacillus</taxon>
    </lineage>
</organism>
<dbReference type="AlphaFoldDB" id="A0A4Y9A8G5"/>
<reference evidence="2 3" key="1">
    <citation type="submission" date="2019-03" db="EMBL/GenBank/DDBJ databases">
        <title>Genome sequence of Lentibacillus salicampi ATCC BAA-719.</title>
        <authorList>
            <person name="Maclea K.S."/>
            <person name="Simoes Junior M."/>
        </authorList>
    </citation>
    <scope>NUCLEOTIDE SEQUENCE [LARGE SCALE GENOMIC DNA]</scope>
    <source>
        <strain evidence="2 3">ATCC BAA-719</strain>
    </source>
</reference>
<dbReference type="EMBL" id="SRHY01000029">
    <property type="protein sequence ID" value="TFJ92119.1"/>
    <property type="molecule type" value="Genomic_DNA"/>
</dbReference>
<dbReference type="OrthoDB" id="9781521at2"/>